<evidence type="ECO:0000256" key="8">
    <source>
        <dbReference type="SAM" id="MobiDB-lite"/>
    </source>
</evidence>
<dbReference type="AlphaFoldDB" id="A0AAP0QE51"/>
<dbReference type="SUPFAM" id="SSF52402">
    <property type="entry name" value="Adenine nucleotide alpha hydrolases-like"/>
    <property type="match status" value="1"/>
</dbReference>
<sequence length="544" mass="61513">MPHRKGLKVAVLLSGSVDGSVALGLLHAAGHSCIAFYLKIWFQEDFENFWTECPWEEDMKYAKAVYDQVDVPLEVHLTDEYWKNVVCVFMDAISSMEFDYVASGHYANVVHSSADHKDKPSVQNYQKTSCLFWINICAFIFLSCIGDLIVSIWHVKDQTYFLSHLSQAQLRRLIFHLVLYPSSIVVNSLYQIIGRKKFASLLQNLICLTRIKRIHRESASWGRYVVEKDIENNVVFVSRNYYSFDKKRHLFRAGSLKSLSGLPPEKISQLQCKVGMNSSHDLSALISVLIFHTVTLFSPSEALKQASVEKSTSKRTLAPTRPSSTHPPLAPLKFETESDALLSKDPHFPTLSQHIADLKTLVKTLHRLLEMILCNPSSSKGLIEQSAHLTIEHCEDGGEDIAVVQLSEDDQGLAAGQFAAFYQGRRCLGSGVILEAWDDQGFPVCKKALEIARMEDKSKLGKPVKIKVKPETPMEFDNNKGIESSRNLFNGQNGVVENRNTTSQVQEEAIPRFPWNWMHKLSEKWTHCVAGIKFAFDEMPIFDV</sequence>
<evidence type="ECO:0000259" key="10">
    <source>
        <dbReference type="Pfam" id="PF20258"/>
    </source>
</evidence>
<dbReference type="InterPro" id="IPR051305">
    <property type="entry name" value="tRNA_2-thiouridylase_MnmA"/>
</dbReference>
<dbReference type="GO" id="GO:0016740">
    <property type="term" value="F:transferase activity"/>
    <property type="evidence" value="ECO:0007669"/>
    <property type="project" value="UniProtKB-KW"/>
</dbReference>
<dbReference type="GO" id="GO:0005524">
    <property type="term" value="F:ATP binding"/>
    <property type="evidence" value="ECO:0007669"/>
    <property type="project" value="UniProtKB-KW"/>
</dbReference>
<dbReference type="PANTHER" id="PTHR43052:SF1">
    <property type="entry name" value="TRNA-5-TAURINOMETHYLURIDINE 2-SULFURTRANSFERASE"/>
    <property type="match status" value="1"/>
</dbReference>
<evidence type="ECO:0000313" key="12">
    <source>
        <dbReference type="Proteomes" id="UP001428341"/>
    </source>
</evidence>
<proteinExistence type="predicted"/>
<evidence type="ECO:0000256" key="3">
    <source>
        <dbReference type="ARBA" id="ARBA00022694"/>
    </source>
</evidence>
<feature type="domain" description="tRNA-specific 2-thiouridylase MnmA-like C-terminal" evidence="10">
    <location>
        <begin position="400"/>
        <end position="433"/>
    </location>
</feature>
<keyword evidence="3" id="KW-0819">tRNA processing</keyword>
<keyword evidence="6" id="KW-0694">RNA-binding</keyword>
<evidence type="ECO:0000256" key="5">
    <source>
        <dbReference type="ARBA" id="ARBA00022840"/>
    </source>
</evidence>
<dbReference type="Gene3D" id="2.40.30.10">
    <property type="entry name" value="Translation factors"/>
    <property type="match status" value="1"/>
</dbReference>
<dbReference type="GO" id="GO:0000049">
    <property type="term" value="F:tRNA binding"/>
    <property type="evidence" value="ECO:0007669"/>
    <property type="project" value="UniProtKB-KW"/>
</dbReference>
<gene>
    <name evidence="11" type="ORF">WN944_026697</name>
</gene>
<evidence type="ECO:0000313" key="11">
    <source>
        <dbReference type="EMBL" id="KAK9183544.1"/>
    </source>
</evidence>
<feature type="transmembrane region" description="Helical" evidence="9">
    <location>
        <begin position="173"/>
        <end position="193"/>
    </location>
</feature>
<keyword evidence="7" id="KW-1015">Disulfide bond</keyword>
<feature type="transmembrane region" description="Helical" evidence="9">
    <location>
        <begin position="130"/>
        <end position="153"/>
    </location>
</feature>
<keyword evidence="9" id="KW-0472">Membrane</keyword>
<evidence type="ECO:0000256" key="1">
    <source>
        <dbReference type="ARBA" id="ARBA00022555"/>
    </source>
</evidence>
<name>A0AAP0QE51_9ROSI</name>
<feature type="region of interest" description="Disordered" evidence="8">
    <location>
        <begin position="308"/>
        <end position="330"/>
    </location>
</feature>
<dbReference type="PANTHER" id="PTHR43052">
    <property type="match status" value="1"/>
</dbReference>
<keyword evidence="9" id="KW-1133">Transmembrane helix</keyword>
<dbReference type="InterPro" id="IPR046885">
    <property type="entry name" value="MnmA-like_C"/>
</dbReference>
<keyword evidence="4" id="KW-0547">Nucleotide-binding</keyword>
<keyword evidence="2" id="KW-0808">Transferase</keyword>
<keyword evidence="9" id="KW-0812">Transmembrane</keyword>
<dbReference type="Pfam" id="PF20258">
    <property type="entry name" value="tRNA_Me_trans_C"/>
    <property type="match status" value="1"/>
</dbReference>
<keyword evidence="5" id="KW-0067">ATP-binding</keyword>
<evidence type="ECO:0000256" key="7">
    <source>
        <dbReference type="ARBA" id="ARBA00023157"/>
    </source>
</evidence>
<evidence type="ECO:0000256" key="9">
    <source>
        <dbReference type="SAM" id="Phobius"/>
    </source>
</evidence>
<evidence type="ECO:0000256" key="2">
    <source>
        <dbReference type="ARBA" id="ARBA00022679"/>
    </source>
</evidence>
<evidence type="ECO:0000256" key="6">
    <source>
        <dbReference type="ARBA" id="ARBA00022884"/>
    </source>
</evidence>
<dbReference type="Pfam" id="PF03054">
    <property type="entry name" value="tRNA_Me_trans"/>
    <property type="match status" value="1"/>
</dbReference>
<comment type="caution">
    <text evidence="11">The sequence shown here is derived from an EMBL/GenBank/DDBJ whole genome shotgun (WGS) entry which is preliminary data.</text>
</comment>
<dbReference type="Proteomes" id="UP001428341">
    <property type="component" value="Unassembled WGS sequence"/>
</dbReference>
<dbReference type="InterPro" id="IPR014729">
    <property type="entry name" value="Rossmann-like_a/b/a_fold"/>
</dbReference>
<dbReference type="EMBL" id="JBCGBO010000024">
    <property type="protein sequence ID" value="KAK9183544.1"/>
    <property type="molecule type" value="Genomic_DNA"/>
</dbReference>
<keyword evidence="12" id="KW-1185">Reference proteome</keyword>
<protein>
    <recommendedName>
        <fullName evidence="10">tRNA-specific 2-thiouridylase MnmA-like C-terminal domain-containing protein</fullName>
    </recommendedName>
</protein>
<reference evidence="11 12" key="1">
    <citation type="submission" date="2024-05" db="EMBL/GenBank/DDBJ databases">
        <title>Haplotype-resolved chromosome-level genome assembly of Huyou (Citrus changshanensis).</title>
        <authorList>
            <person name="Miao C."/>
            <person name="Chen W."/>
            <person name="Wu Y."/>
            <person name="Wang L."/>
            <person name="Zhao S."/>
            <person name="Grierson D."/>
            <person name="Xu C."/>
            <person name="Chen K."/>
        </authorList>
    </citation>
    <scope>NUCLEOTIDE SEQUENCE [LARGE SCALE GENOMIC DNA]</scope>
    <source>
        <strain evidence="11">01-14</strain>
        <tissue evidence="11">Leaf</tissue>
    </source>
</reference>
<dbReference type="GO" id="GO:0008033">
    <property type="term" value="P:tRNA processing"/>
    <property type="evidence" value="ECO:0007669"/>
    <property type="project" value="UniProtKB-KW"/>
</dbReference>
<keyword evidence="1" id="KW-0820">tRNA-binding</keyword>
<accession>A0AAP0QE51</accession>
<organism evidence="11 12">
    <name type="scientific">Citrus x changshan-huyou</name>
    <dbReference type="NCBI Taxonomy" id="2935761"/>
    <lineage>
        <taxon>Eukaryota</taxon>
        <taxon>Viridiplantae</taxon>
        <taxon>Streptophyta</taxon>
        <taxon>Embryophyta</taxon>
        <taxon>Tracheophyta</taxon>
        <taxon>Spermatophyta</taxon>
        <taxon>Magnoliopsida</taxon>
        <taxon>eudicotyledons</taxon>
        <taxon>Gunneridae</taxon>
        <taxon>Pentapetalae</taxon>
        <taxon>rosids</taxon>
        <taxon>malvids</taxon>
        <taxon>Sapindales</taxon>
        <taxon>Rutaceae</taxon>
        <taxon>Aurantioideae</taxon>
        <taxon>Citrus</taxon>
    </lineage>
</organism>
<dbReference type="Gene3D" id="3.40.50.620">
    <property type="entry name" value="HUPs"/>
    <property type="match status" value="2"/>
</dbReference>
<evidence type="ECO:0000256" key="4">
    <source>
        <dbReference type="ARBA" id="ARBA00022741"/>
    </source>
</evidence>